<organism evidence="6 7">
    <name type="scientific">Eiseniibacteriota bacterium</name>
    <dbReference type="NCBI Taxonomy" id="2212470"/>
    <lineage>
        <taxon>Bacteria</taxon>
        <taxon>Candidatus Eiseniibacteriota</taxon>
    </lineage>
</organism>
<gene>
    <name evidence="6" type="ORF">HOP12_10775</name>
</gene>
<dbReference type="PROSITE" id="PS51257">
    <property type="entry name" value="PROKAR_LIPOPROTEIN"/>
    <property type="match status" value="1"/>
</dbReference>
<dbReference type="Proteomes" id="UP000580839">
    <property type="component" value="Unassembled WGS sequence"/>
</dbReference>
<dbReference type="GO" id="GO:1990281">
    <property type="term" value="C:efflux pump complex"/>
    <property type="evidence" value="ECO:0007669"/>
    <property type="project" value="TreeGrafter"/>
</dbReference>
<reference evidence="6 7" key="1">
    <citation type="submission" date="2020-04" db="EMBL/GenBank/DDBJ databases">
        <title>Metagenomic profiling of ammonia- and methane-oxidizing microorganisms in a Dutch drinking water treatment plant.</title>
        <authorList>
            <person name="Poghosyan L."/>
            <person name="Leucker S."/>
        </authorList>
    </citation>
    <scope>NUCLEOTIDE SEQUENCE [LARGE SCALE GENOMIC DNA]</scope>
    <source>
        <strain evidence="6">S-RSF-IL-03</strain>
    </source>
</reference>
<evidence type="ECO:0000259" key="4">
    <source>
        <dbReference type="Pfam" id="PF25967"/>
    </source>
</evidence>
<proteinExistence type="inferred from homology"/>
<comment type="caution">
    <text evidence="6">The sequence shown here is derived from an EMBL/GenBank/DDBJ whole genome shotgun (WGS) entry which is preliminary data.</text>
</comment>
<dbReference type="Gene3D" id="2.40.420.20">
    <property type="match status" value="1"/>
</dbReference>
<keyword evidence="2" id="KW-0732">Signal</keyword>
<feature type="domain" description="Multidrug resistance protein MdtA-like C-terminal permuted SH3" evidence="4">
    <location>
        <begin position="279"/>
        <end position="337"/>
    </location>
</feature>
<dbReference type="Pfam" id="PF25973">
    <property type="entry name" value="BSH_CzcB"/>
    <property type="match status" value="1"/>
</dbReference>
<dbReference type="InterPro" id="IPR058627">
    <property type="entry name" value="MdtA-like_C"/>
</dbReference>
<evidence type="ECO:0000259" key="3">
    <source>
        <dbReference type="Pfam" id="PF25954"/>
    </source>
</evidence>
<dbReference type="PANTHER" id="PTHR30469:SF15">
    <property type="entry name" value="HLYD FAMILY OF SECRETION PROTEINS"/>
    <property type="match status" value="1"/>
</dbReference>
<dbReference type="Gene3D" id="2.40.30.170">
    <property type="match status" value="1"/>
</dbReference>
<name>A0A849SJ52_UNCEI</name>
<comment type="similarity">
    <text evidence="1">Belongs to the membrane fusion protein (MFP) (TC 8.A.1) family.</text>
</comment>
<dbReference type="Gene3D" id="1.10.287.470">
    <property type="entry name" value="Helix hairpin bin"/>
    <property type="match status" value="1"/>
</dbReference>
<feature type="signal peptide" evidence="2">
    <location>
        <begin position="1"/>
        <end position="24"/>
    </location>
</feature>
<dbReference type="SUPFAM" id="SSF111369">
    <property type="entry name" value="HlyD-like secretion proteins"/>
    <property type="match status" value="1"/>
</dbReference>
<accession>A0A849SJ52</accession>
<dbReference type="Pfam" id="PF25954">
    <property type="entry name" value="Beta-barrel_RND_2"/>
    <property type="match status" value="1"/>
</dbReference>
<dbReference type="Gene3D" id="2.40.50.100">
    <property type="match status" value="1"/>
</dbReference>
<protein>
    <submittedName>
        <fullName evidence="6">Efflux RND transporter periplasmic adaptor subunit</fullName>
    </submittedName>
</protein>
<dbReference type="EMBL" id="JABFRW010000135">
    <property type="protein sequence ID" value="NOT34636.1"/>
    <property type="molecule type" value="Genomic_DNA"/>
</dbReference>
<dbReference type="NCBIfam" id="TIGR01730">
    <property type="entry name" value="RND_mfp"/>
    <property type="match status" value="1"/>
</dbReference>
<dbReference type="InterPro" id="IPR006143">
    <property type="entry name" value="RND_pump_MFP"/>
</dbReference>
<evidence type="ECO:0000256" key="2">
    <source>
        <dbReference type="SAM" id="SignalP"/>
    </source>
</evidence>
<feature type="chain" id="PRO_5032830248" evidence="2">
    <location>
        <begin position="25"/>
        <end position="373"/>
    </location>
</feature>
<dbReference type="Pfam" id="PF25967">
    <property type="entry name" value="RND-MFP_C"/>
    <property type="match status" value="1"/>
</dbReference>
<evidence type="ECO:0000259" key="5">
    <source>
        <dbReference type="Pfam" id="PF25973"/>
    </source>
</evidence>
<feature type="domain" description="CusB-like beta-barrel" evidence="3">
    <location>
        <begin position="201"/>
        <end position="271"/>
    </location>
</feature>
<dbReference type="InterPro" id="IPR058647">
    <property type="entry name" value="BSH_CzcB-like"/>
</dbReference>
<feature type="domain" description="CzcB-like barrel-sandwich hybrid" evidence="5">
    <location>
        <begin position="69"/>
        <end position="192"/>
    </location>
</feature>
<dbReference type="InterPro" id="IPR058792">
    <property type="entry name" value="Beta-barrel_RND_2"/>
</dbReference>
<dbReference type="GO" id="GO:0015562">
    <property type="term" value="F:efflux transmembrane transporter activity"/>
    <property type="evidence" value="ECO:0007669"/>
    <property type="project" value="TreeGrafter"/>
</dbReference>
<evidence type="ECO:0000313" key="6">
    <source>
        <dbReference type="EMBL" id="NOT34636.1"/>
    </source>
</evidence>
<sequence length="373" mass="38024">MTSRLSIPIAALFAGLLLTSCGHGGSSSSGVDAATPLRLSDADLASAELIELTAGVPVSGTLQPAVDVNITAPLTEVIESVPVREGQSVARGAVLARFRTGTLAPAAASARAALEMSRADHERYENLYKAGAVAKREVEAALANWRSAEAQAAHANKQLEESVVRAPVSGVVSQRFVEAGDRPADGDPMFHVVNTSELDFEATVPSETALRVRPGSTVRLSVSGWSGAPIEGKVARVNAAVDPATRQLKIYVRVPNANGKLVGGLYASGAVVTERVERALAVPLAAVRGDGDSLWVMTVANGTLARHAVRTGVRDEAQDRVEIVSGLAAGARVVIGPLGGLIPGARVTLSGVGGDAADSNAAQPAGPAAAGGH</sequence>
<evidence type="ECO:0000313" key="7">
    <source>
        <dbReference type="Proteomes" id="UP000580839"/>
    </source>
</evidence>
<evidence type="ECO:0000256" key="1">
    <source>
        <dbReference type="ARBA" id="ARBA00009477"/>
    </source>
</evidence>
<dbReference type="PANTHER" id="PTHR30469">
    <property type="entry name" value="MULTIDRUG RESISTANCE PROTEIN MDTA"/>
    <property type="match status" value="1"/>
</dbReference>
<dbReference type="AlphaFoldDB" id="A0A849SJ52"/>